<proteinExistence type="predicted"/>
<dbReference type="InterPro" id="IPR032708">
    <property type="entry name" value="McjB_C"/>
</dbReference>
<dbReference type="Pfam" id="PF13471">
    <property type="entry name" value="Transglut_core3"/>
    <property type="match status" value="1"/>
</dbReference>
<protein>
    <submittedName>
        <fullName evidence="2">Stage V sporulation protein S</fullName>
    </submittedName>
</protein>
<dbReference type="NCBIfam" id="NF033537">
    <property type="entry name" value="lasso_biosyn_B2"/>
    <property type="match status" value="1"/>
</dbReference>
<dbReference type="EMBL" id="CP009287">
    <property type="protein sequence ID" value="AIQ67007.1"/>
    <property type="molecule type" value="Genomic_DNA"/>
</dbReference>
<dbReference type="RefSeq" id="WP_025705315.1">
    <property type="nucleotide sequence ID" value="NZ_CP009287.1"/>
</dbReference>
<accession>A0A089M1F7</accession>
<evidence type="ECO:0000313" key="3">
    <source>
        <dbReference type="Proteomes" id="UP000029500"/>
    </source>
</evidence>
<dbReference type="InterPro" id="IPR053521">
    <property type="entry name" value="McjB-like"/>
</dbReference>
<evidence type="ECO:0000313" key="2">
    <source>
        <dbReference type="EMBL" id="AIQ67007.1"/>
    </source>
</evidence>
<dbReference type="AlphaFoldDB" id="A0A089M1F7"/>
<dbReference type="KEGG" id="pgm:PGRAT_04600"/>
<dbReference type="OrthoDB" id="9812122at2"/>
<gene>
    <name evidence="2" type="ORF">PGRAT_04600</name>
</gene>
<organism evidence="2 3">
    <name type="scientific">Paenibacillus graminis</name>
    <dbReference type="NCBI Taxonomy" id="189425"/>
    <lineage>
        <taxon>Bacteria</taxon>
        <taxon>Bacillati</taxon>
        <taxon>Bacillota</taxon>
        <taxon>Bacilli</taxon>
        <taxon>Bacillales</taxon>
        <taxon>Paenibacillaceae</taxon>
        <taxon>Paenibacillus</taxon>
    </lineage>
</organism>
<dbReference type="HOGENOM" id="CLU_129168_2_1_9"/>
<dbReference type="eggNOG" id="ENOG5031GMM">
    <property type="taxonomic scope" value="Bacteria"/>
</dbReference>
<feature type="domain" description="Microcin J25-processing protein McjB C-terminal" evidence="1">
    <location>
        <begin position="36"/>
        <end position="142"/>
    </location>
</feature>
<dbReference type="STRING" id="189425.PGRAT_04600"/>
<reference evidence="2 3" key="1">
    <citation type="submission" date="2014-08" db="EMBL/GenBank/DDBJ databases">
        <title>Comparative genomics of the Paenibacillus odorifer group.</title>
        <authorList>
            <person name="den Bakker H.C."/>
            <person name="Tsai Y.-C."/>
            <person name="Martin N."/>
            <person name="Korlach J."/>
            <person name="Wiedmann M."/>
        </authorList>
    </citation>
    <scope>NUCLEOTIDE SEQUENCE [LARGE SCALE GENOMIC DNA]</scope>
    <source>
        <strain evidence="2 3">DSM 15220</strain>
    </source>
</reference>
<sequence length="152" mass="17037">MITLRRIRLLLTVDKAALALLPEALWRLFLVRIQLLFPFAKTAPQLGLQAQETPTLSKEGDIARIQHVTKAIRVMSRVTPWKSTCMVRAVAGLKMLEKRGIESTLYMGVAKDKQGQMIAHAWLRSGSYYVSGDDAMKGFVVVEKFAKVLHAD</sequence>
<keyword evidence="3" id="KW-1185">Reference proteome</keyword>
<dbReference type="Proteomes" id="UP000029500">
    <property type="component" value="Chromosome"/>
</dbReference>
<evidence type="ECO:0000259" key="1">
    <source>
        <dbReference type="Pfam" id="PF13471"/>
    </source>
</evidence>
<name>A0A089M1F7_9BACL</name>